<dbReference type="PROSITE" id="PS51462">
    <property type="entry name" value="NUDIX"/>
    <property type="match status" value="1"/>
</dbReference>
<dbReference type="STRING" id="1802471.A2115_00905"/>
<evidence type="ECO:0000256" key="1">
    <source>
        <dbReference type="ARBA" id="ARBA00001946"/>
    </source>
</evidence>
<comment type="similarity">
    <text evidence="2">Belongs to the Nudix hydrolase family.</text>
</comment>
<dbReference type="GO" id="GO:0046872">
    <property type="term" value="F:metal ion binding"/>
    <property type="evidence" value="ECO:0007669"/>
    <property type="project" value="UniProtKB-KW"/>
</dbReference>
<keyword evidence="3" id="KW-0479">Metal-binding</keyword>
<organism evidence="7 8">
    <name type="scientific">Candidatus Woesebacteria bacterium GWA1_41_8</name>
    <dbReference type="NCBI Taxonomy" id="1802471"/>
    <lineage>
        <taxon>Bacteria</taxon>
        <taxon>Candidatus Woeseibacteriota</taxon>
    </lineage>
</organism>
<dbReference type="PROSITE" id="PS00893">
    <property type="entry name" value="NUDIX_BOX"/>
    <property type="match status" value="1"/>
</dbReference>
<dbReference type="InterPro" id="IPR020084">
    <property type="entry name" value="NUDIX_hydrolase_CS"/>
</dbReference>
<proteinExistence type="inferred from homology"/>
<reference evidence="7 8" key="1">
    <citation type="journal article" date="2016" name="Nat. Commun.">
        <title>Thousands of microbial genomes shed light on interconnected biogeochemical processes in an aquifer system.</title>
        <authorList>
            <person name="Anantharaman K."/>
            <person name="Brown C.T."/>
            <person name="Hug L.A."/>
            <person name="Sharon I."/>
            <person name="Castelle C.J."/>
            <person name="Probst A.J."/>
            <person name="Thomas B.C."/>
            <person name="Singh A."/>
            <person name="Wilkins M.J."/>
            <person name="Karaoz U."/>
            <person name="Brodie E.L."/>
            <person name="Williams K.H."/>
            <person name="Hubbard S.S."/>
            <person name="Banfield J.F."/>
        </authorList>
    </citation>
    <scope>NUCLEOTIDE SEQUENCE [LARGE SCALE GENOMIC DNA]</scope>
</reference>
<protein>
    <recommendedName>
        <fullName evidence="6">Nudix hydrolase domain-containing protein</fullName>
    </recommendedName>
</protein>
<sequence length="155" mass="17781">MVIKDKLNWFGKVFELVWSDLDTFDGLEPKKMRQIYGVCFYNDKIVVGKGSRRGKWNLIGGTIEEAETSQEALKREIQEESNMRLLSWRPIGNQEVVPPKGESFHQLRTVCLVEPIGKFEKDPAGSVIEIKMINPKNFKNISTGERSEKELSLVH</sequence>
<evidence type="ECO:0000259" key="6">
    <source>
        <dbReference type="PROSITE" id="PS51462"/>
    </source>
</evidence>
<feature type="domain" description="Nudix hydrolase" evidence="6">
    <location>
        <begin position="30"/>
        <end position="155"/>
    </location>
</feature>
<dbReference type="Proteomes" id="UP000176198">
    <property type="component" value="Unassembled WGS sequence"/>
</dbReference>
<evidence type="ECO:0000256" key="2">
    <source>
        <dbReference type="ARBA" id="ARBA00005582"/>
    </source>
</evidence>
<evidence type="ECO:0000256" key="3">
    <source>
        <dbReference type="ARBA" id="ARBA00022723"/>
    </source>
</evidence>
<comment type="caution">
    <text evidence="7">The sequence shown here is derived from an EMBL/GenBank/DDBJ whole genome shotgun (WGS) entry which is preliminary data.</text>
</comment>
<keyword evidence="4" id="KW-0378">Hydrolase</keyword>
<dbReference type="GO" id="GO:0005737">
    <property type="term" value="C:cytoplasm"/>
    <property type="evidence" value="ECO:0007669"/>
    <property type="project" value="TreeGrafter"/>
</dbReference>
<evidence type="ECO:0000256" key="5">
    <source>
        <dbReference type="ARBA" id="ARBA00022842"/>
    </source>
</evidence>
<dbReference type="InterPro" id="IPR000086">
    <property type="entry name" value="NUDIX_hydrolase_dom"/>
</dbReference>
<evidence type="ECO:0000313" key="8">
    <source>
        <dbReference type="Proteomes" id="UP000176198"/>
    </source>
</evidence>
<evidence type="ECO:0000313" key="7">
    <source>
        <dbReference type="EMBL" id="OGM02525.1"/>
    </source>
</evidence>
<accession>A0A1F7WKI0</accession>
<dbReference type="PANTHER" id="PTHR43758">
    <property type="entry name" value="7,8-DIHYDRO-8-OXOGUANINE TRIPHOSPHATASE"/>
    <property type="match status" value="1"/>
</dbReference>
<comment type="cofactor">
    <cofactor evidence="1">
        <name>Mg(2+)</name>
        <dbReference type="ChEBI" id="CHEBI:18420"/>
    </cofactor>
</comment>
<gene>
    <name evidence="7" type="ORF">A2115_00905</name>
</gene>
<dbReference type="SUPFAM" id="SSF55811">
    <property type="entry name" value="Nudix"/>
    <property type="match status" value="1"/>
</dbReference>
<dbReference type="InterPro" id="IPR015797">
    <property type="entry name" value="NUDIX_hydrolase-like_dom_sf"/>
</dbReference>
<keyword evidence="5" id="KW-0460">Magnesium</keyword>
<name>A0A1F7WKI0_9BACT</name>
<dbReference type="Pfam" id="PF00293">
    <property type="entry name" value="NUDIX"/>
    <property type="match status" value="1"/>
</dbReference>
<evidence type="ECO:0000256" key="4">
    <source>
        <dbReference type="ARBA" id="ARBA00022801"/>
    </source>
</evidence>
<dbReference type="AlphaFoldDB" id="A0A1F7WKI0"/>
<dbReference type="EMBL" id="MGFJ01000020">
    <property type="protein sequence ID" value="OGM02525.1"/>
    <property type="molecule type" value="Genomic_DNA"/>
</dbReference>
<dbReference type="GO" id="GO:0016818">
    <property type="term" value="F:hydrolase activity, acting on acid anhydrides, in phosphorus-containing anhydrides"/>
    <property type="evidence" value="ECO:0007669"/>
    <property type="project" value="TreeGrafter"/>
</dbReference>
<dbReference type="PANTHER" id="PTHR43758:SF8">
    <property type="entry name" value="8-OXO-DGTP DIPHOSPHATASE YTKD-RELATED"/>
    <property type="match status" value="1"/>
</dbReference>
<dbReference type="Gene3D" id="3.90.79.10">
    <property type="entry name" value="Nucleoside Triphosphate Pyrophosphohydrolase"/>
    <property type="match status" value="1"/>
</dbReference>